<reference evidence="4" key="2">
    <citation type="submission" date="2021-01" db="EMBL/GenBank/DDBJ databases">
        <authorList>
            <person name="Schikora-Tamarit M.A."/>
        </authorList>
    </citation>
    <scope>NUCLEOTIDE SEQUENCE</scope>
    <source>
        <strain evidence="4">NCAIM Y.01608</strain>
    </source>
</reference>
<dbReference type="OrthoDB" id="67540at2759"/>
<feature type="domain" description="RIC1 C-terminal alpha solenoid region" evidence="3">
    <location>
        <begin position="797"/>
        <end position="973"/>
    </location>
</feature>
<dbReference type="GO" id="GO:0006886">
    <property type="term" value="P:intracellular protein transport"/>
    <property type="evidence" value="ECO:0007669"/>
    <property type="project" value="InterPro"/>
</dbReference>
<organism evidence="4 5">
    <name type="scientific">Ogataea polymorpha</name>
    <dbReference type="NCBI Taxonomy" id="460523"/>
    <lineage>
        <taxon>Eukaryota</taxon>
        <taxon>Fungi</taxon>
        <taxon>Dikarya</taxon>
        <taxon>Ascomycota</taxon>
        <taxon>Saccharomycotina</taxon>
        <taxon>Pichiomycetes</taxon>
        <taxon>Pichiales</taxon>
        <taxon>Pichiaceae</taxon>
        <taxon>Ogataea</taxon>
    </lineage>
</organism>
<reference evidence="4" key="1">
    <citation type="journal article" date="2021" name="Open Biol.">
        <title>Shared evolutionary footprints suggest mitochondrial oxidative damage underlies multiple complex I losses in fungi.</title>
        <authorList>
            <person name="Schikora-Tamarit M.A."/>
            <person name="Marcet-Houben M."/>
            <person name="Nosek J."/>
            <person name="Gabaldon T."/>
        </authorList>
    </citation>
    <scope>NUCLEOTIDE SEQUENCE</scope>
    <source>
        <strain evidence="4">NCAIM Y.01608</strain>
    </source>
</reference>
<name>A0A9P8NW92_9ASCO</name>
<dbReference type="InterPro" id="IPR040096">
    <property type="entry name" value="Ric1"/>
</dbReference>
<dbReference type="InterPro" id="IPR009771">
    <property type="entry name" value="RIC1_C"/>
</dbReference>
<dbReference type="GO" id="GO:0005829">
    <property type="term" value="C:cytosol"/>
    <property type="evidence" value="ECO:0007669"/>
    <property type="project" value="TreeGrafter"/>
</dbReference>
<comment type="subcellular location">
    <subcellularLocation>
        <location evidence="1">Membrane</location>
    </subcellularLocation>
</comment>
<dbReference type="GO" id="GO:0000139">
    <property type="term" value="C:Golgi membrane"/>
    <property type="evidence" value="ECO:0007669"/>
    <property type="project" value="TreeGrafter"/>
</dbReference>
<dbReference type="Pfam" id="PF07064">
    <property type="entry name" value="RIC1"/>
    <property type="match status" value="1"/>
</dbReference>
<dbReference type="Proteomes" id="UP000788993">
    <property type="component" value="Unassembled WGS sequence"/>
</dbReference>
<evidence type="ECO:0000256" key="2">
    <source>
        <dbReference type="ARBA" id="ARBA00023136"/>
    </source>
</evidence>
<evidence type="ECO:0000313" key="5">
    <source>
        <dbReference type="Proteomes" id="UP000788993"/>
    </source>
</evidence>
<dbReference type="AlphaFoldDB" id="A0A9P8NW92"/>
<accession>A0A9P8NW92</accession>
<keyword evidence="2" id="KW-0472">Membrane</keyword>
<proteinExistence type="predicted"/>
<sequence>MFWPNLVVSCQTLPEVQELAAGPISKDRSVIITYEPTPHRDPILQVVTNVPNFPYVVMTYRSLYVFDSRTNAPIGAHIRSNNSLEEFGSNIKIKRSPSGKQFAVETSKNILLIFTLRSDLSDELLTIFNTEGKVIQNGLPALTETANGASVPDNLMKSFINVLLSENQMELPNYDYGLRLKLVLNVQSPLADYFFSSNGHLLLVNSDPHAFQLIQLASSPSQSDIDAKDEGKHIKFILVNELEWYKSNSGAVTRELFYSYEMGCFLWLDQNGGCWIVQKRGGPDNVDFVGEQVHHAEDGRVVKCLVNHFKNLAYFGLENGDLVVVQLLRNMTVQKLKVVKKHVSSQGLRDLVLSPDGDSLVALYENGWNVYSTLGNLNFSTYDYESAAWLRPDNIGFLNNFELILSVGSKLYKLNLITLNHSRFLSSATFKRPVLMAADRLSLFRALDKNLMDHLKGKSTVTNKETSIWLDVMLPLSFYIGNRDIRCCAMSDDGNNVCLVGSSDVFVYSLLTDEWKELKLTEKGEKPDVNPVRVCAWWKNHLILGSRTFETEAKSEVILFSTRVLSKGVPFTYEQIVWGFNFAETAFDENFLHLNIDIAGDELLVMSDRLNCYTWKMSFNSQVRGAGSILLKKSNVYQLRNCFEDDIESVVRNFRAVVKINEDDLLVLSNCELAYIRKEVLSAREKAVYHSYHMSSTVEYVAKLTPNVVAVFDGCEIWLYDFTNEKNMMKILPIAVQTGNQTQVRENGVLLVESNGTNSYPLTILSDKNMIFGIEIDSAQGSNLKVEPTRKNYLNNVLDHYIRLNLEVDQGNNSNILSLSSIYKRFHRFKHFVFVLELLLMNYIQKSYEGHDDGPEYFDRLIKLIKMTGIEYLVYLNCLKKIEVHYWSTFFSRYSETPRDMLSKIYNLDKDFKLSAHYFIIMLNYEQTDDKIGEKDVQLINDILVKLVLTKDFETSFELVRFIKLIDDKICNRIIGSLESELNTYSNGRINK</sequence>
<keyword evidence="5" id="KW-1185">Reference proteome</keyword>
<gene>
    <name evidence="4" type="ORF">OGATHE_005002</name>
</gene>
<evidence type="ECO:0000259" key="3">
    <source>
        <dbReference type="Pfam" id="PF07064"/>
    </source>
</evidence>
<dbReference type="EMBL" id="JAEUBD010001468">
    <property type="protein sequence ID" value="KAH3660670.1"/>
    <property type="molecule type" value="Genomic_DNA"/>
</dbReference>
<protein>
    <recommendedName>
        <fullName evidence="3">RIC1 C-terminal alpha solenoid region domain-containing protein</fullName>
    </recommendedName>
</protein>
<evidence type="ECO:0000256" key="1">
    <source>
        <dbReference type="ARBA" id="ARBA00004370"/>
    </source>
</evidence>
<evidence type="ECO:0000313" key="4">
    <source>
        <dbReference type="EMBL" id="KAH3660670.1"/>
    </source>
</evidence>
<comment type="caution">
    <text evidence="4">The sequence shown here is derived from an EMBL/GenBank/DDBJ whole genome shotgun (WGS) entry which is preliminary data.</text>
</comment>
<dbReference type="PANTHER" id="PTHR22746:SF10">
    <property type="entry name" value="GUANINE NUCLEOTIDE EXCHANGE FACTOR SUBUNIT RIC1"/>
    <property type="match status" value="1"/>
</dbReference>
<dbReference type="SUPFAM" id="SSF69322">
    <property type="entry name" value="Tricorn protease domain 2"/>
    <property type="match status" value="1"/>
</dbReference>
<dbReference type="GO" id="GO:0042147">
    <property type="term" value="P:retrograde transport, endosome to Golgi"/>
    <property type="evidence" value="ECO:0007669"/>
    <property type="project" value="TreeGrafter"/>
</dbReference>
<dbReference type="PANTHER" id="PTHR22746">
    <property type="entry name" value="RAB6A-GEF COMPLEX PARTNER PROTEIN 1"/>
    <property type="match status" value="1"/>
</dbReference>
<dbReference type="GO" id="GO:0034066">
    <property type="term" value="C:Ric1-Rgp1 guanyl-nucleotide exchange factor complex"/>
    <property type="evidence" value="ECO:0007669"/>
    <property type="project" value="InterPro"/>
</dbReference>